<reference evidence="1 2" key="1">
    <citation type="journal article" name="Front. Microbiol.">
        <title>Sugar Metabolism of the First Thermophilic Planctomycete Thermogutta terrifontis: Comparative Genomic and Transcriptomic Approaches.</title>
        <authorList>
            <person name="Elcheninov A.G."/>
            <person name="Menzel P."/>
            <person name="Gudbergsdottir S.R."/>
            <person name="Slesarev A.I."/>
            <person name="Kadnikov V.V."/>
            <person name="Krogh A."/>
            <person name="Bonch-Osmolovskaya E.A."/>
            <person name="Peng X."/>
            <person name="Kublanov I.V."/>
        </authorList>
    </citation>
    <scope>NUCLEOTIDE SEQUENCE [LARGE SCALE GENOMIC DNA]</scope>
    <source>
        <strain evidence="1 2">R1</strain>
    </source>
</reference>
<dbReference type="KEGG" id="ttf:THTE_3874"/>
<evidence type="ECO:0000313" key="1">
    <source>
        <dbReference type="EMBL" id="ASV76475.1"/>
    </source>
</evidence>
<proteinExistence type="predicted"/>
<keyword evidence="2" id="KW-1185">Reference proteome</keyword>
<accession>A0A286RKI0</accession>
<gene>
    <name evidence="1" type="ORF">THTE_3874</name>
</gene>
<organism evidence="1 2">
    <name type="scientific">Thermogutta terrifontis</name>
    <dbReference type="NCBI Taxonomy" id="1331910"/>
    <lineage>
        <taxon>Bacteria</taxon>
        <taxon>Pseudomonadati</taxon>
        <taxon>Planctomycetota</taxon>
        <taxon>Planctomycetia</taxon>
        <taxon>Pirellulales</taxon>
        <taxon>Thermoguttaceae</taxon>
        <taxon>Thermogutta</taxon>
    </lineage>
</organism>
<sequence length="72" mass="7887">MSIFCPCFQYFGEIMLKGATFSGDLKLQEAFASLFESTGPKNLRHAVGEWPEAAGSHGCSPIWPMFDGRVDA</sequence>
<dbReference type="EMBL" id="CP018477">
    <property type="protein sequence ID" value="ASV76475.1"/>
    <property type="molecule type" value="Genomic_DNA"/>
</dbReference>
<name>A0A286RKI0_9BACT</name>
<dbReference type="Proteomes" id="UP000215086">
    <property type="component" value="Chromosome"/>
</dbReference>
<protein>
    <submittedName>
        <fullName evidence="1">Uncharacterized protein</fullName>
    </submittedName>
</protein>
<dbReference type="AlphaFoldDB" id="A0A286RKI0"/>
<evidence type="ECO:0000313" key="2">
    <source>
        <dbReference type="Proteomes" id="UP000215086"/>
    </source>
</evidence>